<dbReference type="OrthoDB" id="6159439at2759"/>
<dbReference type="SUPFAM" id="SSF46689">
    <property type="entry name" value="Homeodomain-like"/>
    <property type="match status" value="1"/>
</dbReference>
<dbReference type="Gene3D" id="1.10.10.60">
    <property type="entry name" value="Homeodomain-like"/>
    <property type="match status" value="1"/>
</dbReference>
<feature type="region of interest" description="Disordered" evidence="11">
    <location>
        <begin position="136"/>
        <end position="166"/>
    </location>
</feature>
<feature type="domain" description="Homeobox" evidence="12">
    <location>
        <begin position="242"/>
        <end position="302"/>
    </location>
</feature>
<dbReference type="PANTHER" id="PTHR45714">
    <property type="entry name" value="HOMEOBOX-LEUCINE ZIPPER PROTEIN HAT14"/>
    <property type="match status" value="1"/>
</dbReference>
<evidence type="ECO:0000256" key="4">
    <source>
        <dbReference type="ARBA" id="ARBA00023125"/>
    </source>
</evidence>
<dbReference type="Proteomes" id="UP000291084">
    <property type="component" value="Chromosome 1"/>
</dbReference>
<evidence type="ECO:0000256" key="5">
    <source>
        <dbReference type="ARBA" id="ARBA00023155"/>
    </source>
</evidence>
<dbReference type="EMBL" id="AP015034">
    <property type="protein sequence ID" value="BAT75718.1"/>
    <property type="molecule type" value="Genomic_DNA"/>
</dbReference>
<comment type="subcellular location">
    <subcellularLocation>
        <location evidence="1 8 9">Nucleus</location>
    </subcellularLocation>
</comment>
<organism evidence="13 14">
    <name type="scientific">Vigna angularis var. angularis</name>
    <dbReference type="NCBI Taxonomy" id="157739"/>
    <lineage>
        <taxon>Eukaryota</taxon>
        <taxon>Viridiplantae</taxon>
        <taxon>Streptophyta</taxon>
        <taxon>Embryophyta</taxon>
        <taxon>Tracheophyta</taxon>
        <taxon>Spermatophyta</taxon>
        <taxon>Magnoliopsida</taxon>
        <taxon>eudicotyledons</taxon>
        <taxon>Gunneridae</taxon>
        <taxon>Pentapetalae</taxon>
        <taxon>rosids</taxon>
        <taxon>fabids</taxon>
        <taxon>Fabales</taxon>
        <taxon>Fabaceae</taxon>
        <taxon>Papilionoideae</taxon>
        <taxon>50 kb inversion clade</taxon>
        <taxon>NPAAA clade</taxon>
        <taxon>indigoferoid/millettioid clade</taxon>
        <taxon>Phaseoleae</taxon>
        <taxon>Vigna</taxon>
    </lineage>
</organism>
<dbReference type="InterPro" id="IPR001356">
    <property type="entry name" value="HD"/>
</dbReference>
<dbReference type="AlphaFoldDB" id="A0A0S3R564"/>
<keyword evidence="3" id="KW-0805">Transcription regulation</keyword>
<evidence type="ECO:0000256" key="9">
    <source>
        <dbReference type="RuleBase" id="RU000682"/>
    </source>
</evidence>
<sequence length="392" mass="44273">MVNLCNRYRTHNFQHPYSFHYSFRPLINNNHSHPPTHPLPPQKVTFILFPLPLFSINTLLLPPITLYKPHHHLIIIKTKPLSIPFLLSHTYSFHHLMMGLHQDPTDSGLQLILGLALTSTPEDIITPSPPSILHHHHLTTHRPNSYSSKSSFISPSNSEPEPSLTLGLSRETYPQQVVKLPRNIPHNKLSSEDPLEQTSPHSAISSFSGGRVKRERDLSCEEVDATETERVSSRASDEEEDGTTARKKLRLTKEQSALLEESFKQHSTLNPKQKQALAKQLSLRPRQVEVWFQNRRARTKLKQTEVDCEFLKKCCETLTDENRRLQKELQELKALKLAQPLYMPMSAATLTMCPSCERLGGGVGGGASTKSPFSMAPKPHFFNPFANPSAAC</sequence>
<dbReference type="Pfam" id="PF00046">
    <property type="entry name" value="Homeodomain"/>
    <property type="match status" value="1"/>
</dbReference>
<evidence type="ECO:0000256" key="10">
    <source>
        <dbReference type="SAM" id="Coils"/>
    </source>
</evidence>
<dbReference type="PROSITE" id="PS00027">
    <property type="entry name" value="HOMEOBOX_1"/>
    <property type="match status" value="1"/>
</dbReference>
<protein>
    <recommendedName>
        <fullName evidence="12">Homeobox domain-containing protein</fullName>
    </recommendedName>
</protein>
<keyword evidence="10" id="KW-0175">Coiled coil</keyword>
<dbReference type="GO" id="GO:0000981">
    <property type="term" value="F:DNA-binding transcription factor activity, RNA polymerase II-specific"/>
    <property type="evidence" value="ECO:0007669"/>
    <property type="project" value="InterPro"/>
</dbReference>
<name>A0A0S3R564_PHAAN</name>
<keyword evidence="5 8" id="KW-0371">Homeobox</keyword>
<feature type="region of interest" description="Disordered" evidence="11">
    <location>
        <begin position="182"/>
        <end position="248"/>
    </location>
</feature>
<evidence type="ECO:0000313" key="13">
    <source>
        <dbReference type="EMBL" id="BAT75718.1"/>
    </source>
</evidence>
<dbReference type="SMART" id="SM00389">
    <property type="entry name" value="HOX"/>
    <property type="match status" value="1"/>
</dbReference>
<dbReference type="PANTHER" id="PTHR45714:SF34">
    <property type="entry name" value="HOMEOBOX-LEUCINE ZIPPER PROTEIN HAT9"/>
    <property type="match status" value="1"/>
</dbReference>
<evidence type="ECO:0000256" key="6">
    <source>
        <dbReference type="ARBA" id="ARBA00023163"/>
    </source>
</evidence>
<evidence type="ECO:0000256" key="11">
    <source>
        <dbReference type="SAM" id="MobiDB-lite"/>
    </source>
</evidence>
<feature type="compositionally biased region" description="Low complexity" evidence="11">
    <location>
        <begin position="141"/>
        <end position="163"/>
    </location>
</feature>
<dbReference type="InterPro" id="IPR017970">
    <property type="entry name" value="Homeobox_CS"/>
</dbReference>
<evidence type="ECO:0000256" key="8">
    <source>
        <dbReference type="PROSITE-ProRule" id="PRU00108"/>
    </source>
</evidence>
<keyword evidence="7 8" id="KW-0539">Nucleus</keyword>
<evidence type="ECO:0000256" key="1">
    <source>
        <dbReference type="ARBA" id="ARBA00004123"/>
    </source>
</evidence>
<dbReference type="InterPro" id="IPR003106">
    <property type="entry name" value="Leu_zip_homeo"/>
</dbReference>
<dbReference type="GO" id="GO:0043565">
    <property type="term" value="F:sequence-specific DNA binding"/>
    <property type="evidence" value="ECO:0007669"/>
    <property type="project" value="InterPro"/>
</dbReference>
<dbReference type="PROSITE" id="PS50071">
    <property type="entry name" value="HOMEOBOX_2"/>
    <property type="match status" value="1"/>
</dbReference>
<comment type="similarity">
    <text evidence="2">Belongs to the HD-ZIP homeobox family. Class II subfamily.</text>
</comment>
<gene>
    <name evidence="13" type="primary">Vigan.01G363000</name>
    <name evidence="13" type="ORF">VIGAN_01363000</name>
</gene>
<evidence type="ECO:0000256" key="3">
    <source>
        <dbReference type="ARBA" id="ARBA00023015"/>
    </source>
</evidence>
<evidence type="ECO:0000256" key="7">
    <source>
        <dbReference type="ARBA" id="ARBA00023242"/>
    </source>
</evidence>
<proteinExistence type="inferred from homology"/>
<dbReference type="CDD" id="cd00086">
    <property type="entry name" value="homeodomain"/>
    <property type="match status" value="1"/>
</dbReference>
<accession>A0A0S3R564</accession>
<feature type="coiled-coil region" evidence="10">
    <location>
        <begin position="308"/>
        <end position="338"/>
    </location>
</feature>
<evidence type="ECO:0000313" key="14">
    <source>
        <dbReference type="Proteomes" id="UP000291084"/>
    </source>
</evidence>
<dbReference type="InterPro" id="IPR050762">
    <property type="entry name" value="HD-ZIP_Homeobox_LZ_Class_II"/>
</dbReference>
<reference evidence="13 14" key="1">
    <citation type="journal article" date="2015" name="Sci. Rep.">
        <title>The power of single molecule real-time sequencing technology in the de novo assembly of a eukaryotic genome.</title>
        <authorList>
            <person name="Sakai H."/>
            <person name="Naito K."/>
            <person name="Ogiso-Tanaka E."/>
            <person name="Takahashi Y."/>
            <person name="Iseki K."/>
            <person name="Muto C."/>
            <person name="Satou K."/>
            <person name="Teruya K."/>
            <person name="Shiroma A."/>
            <person name="Shimoji M."/>
            <person name="Hirano T."/>
            <person name="Itoh T."/>
            <person name="Kaga A."/>
            <person name="Tomooka N."/>
        </authorList>
    </citation>
    <scope>NUCLEOTIDE SEQUENCE [LARGE SCALE GENOMIC DNA]</scope>
    <source>
        <strain evidence="14">cv. Shumari</strain>
    </source>
</reference>
<evidence type="ECO:0000256" key="2">
    <source>
        <dbReference type="ARBA" id="ARBA00006074"/>
    </source>
</evidence>
<dbReference type="Pfam" id="PF02183">
    <property type="entry name" value="HALZ"/>
    <property type="match status" value="1"/>
</dbReference>
<feature type="compositionally biased region" description="Polar residues" evidence="11">
    <location>
        <begin position="196"/>
        <end position="208"/>
    </location>
</feature>
<dbReference type="GO" id="GO:0005634">
    <property type="term" value="C:nucleus"/>
    <property type="evidence" value="ECO:0007669"/>
    <property type="project" value="UniProtKB-SubCell"/>
</dbReference>
<dbReference type="FunFam" id="1.10.10.60:FF:000577">
    <property type="entry name" value="Homeobox-leucine zipper protein 18"/>
    <property type="match status" value="1"/>
</dbReference>
<feature type="compositionally biased region" description="Basic and acidic residues" evidence="11">
    <location>
        <begin position="227"/>
        <end position="236"/>
    </location>
</feature>
<dbReference type="InterPro" id="IPR009057">
    <property type="entry name" value="Homeodomain-like_sf"/>
</dbReference>
<keyword evidence="14" id="KW-1185">Reference proteome</keyword>
<keyword evidence="6" id="KW-0804">Transcription</keyword>
<feature type="DNA-binding region" description="Homeobox" evidence="8">
    <location>
        <begin position="244"/>
        <end position="303"/>
    </location>
</feature>
<keyword evidence="4 8" id="KW-0238">DNA-binding</keyword>
<evidence type="ECO:0000259" key="12">
    <source>
        <dbReference type="PROSITE" id="PS50071"/>
    </source>
</evidence>
<dbReference type="SMART" id="SM00340">
    <property type="entry name" value="HALZ"/>
    <property type="match status" value="1"/>
</dbReference>